<protein>
    <submittedName>
        <fullName evidence="1">Uncharacterized protein</fullName>
    </submittedName>
</protein>
<accession>A0ABS7TZS2</accession>
<dbReference type="EMBL" id="JAIRAU010000044">
    <property type="protein sequence ID" value="MBZ5713774.1"/>
    <property type="molecule type" value="Genomic_DNA"/>
</dbReference>
<sequence>MSLLHLNSMSLDQLRAWLKDALNERVPVPRLTPDERPDIAILACEGTLDKLTRRDLETACCDLVHEFTRSGEGSRAYVRAVLHLAVGLQLRDRLAGALAAMPSHLPNWPHLERAVQQTVLLTLVDLKAVQPAEFWLSMLAQDGDAFAGAALAGMLANSWEAGLSILPRLPERESFASAAAILIGQALEDLPPAHRTGCLRDLEAVLPSCSPALRDALHEVVEEYRGNSPPHTQPHGTRAALAACRKYPELAPCVGPSRKARLAA</sequence>
<comment type="caution">
    <text evidence="1">The sequence shown here is derived from an EMBL/GenBank/DDBJ whole genome shotgun (WGS) entry which is preliminary data.</text>
</comment>
<dbReference type="Proteomes" id="UP001139031">
    <property type="component" value="Unassembled WGS sequence"/>
</dbReference>
<dbReference type="RefSeq" id="WP_224195511.1">
    <property type="nucleotide sequence ID" value="NZ_JAIRAU010000044.1"/>
</dbReference>
<keyword evidence="2" id="KW-1185">Reference proteome</keyword>
<name>A0ABS7TZS2_9BACT</name>
<reference evidence="1" key="1">
    <citation type="submission" date="2021-08" db="EMBL/GenBank/DDBJ databases">
        <authorList>
            <person name="Stevens D.C."/>
        </authorList>
    </citation>
    <scope>NUCLEOTIDE SEQUENCE</scope>
    <source>
        <strain evidence="1">DSM 53165</strain>
    </source>
</reference>
<evidence type="ECO:0000313" key="1">
    <source>
        <dbReference type="EMBL" id="MBZ5713774.1"/>
    </source>
</evidence>
<gene>
    <name evidence="1" type="ORF">K7C98_31475</name>
</gene>
<proteinExistence type="predicted"/>
<organism evidence="1 2">
    <name type="scientific">Nannocystis pusilla</name>
    <dbReference type="NCBI Taxonomy" id="889268"/>
    <lineage>
        <taxon>Bacteria</taxon>
        <taxon>Pseudomonadati</taxon>
        <taxon>Myxococcota</taxon>
        <taxon>Polyangia</taxon>
        <taxon>Nannocystales</taxon>
        <taxon>Nannocystaceae</taxon>
        <taxon>Nannocystis</taxon>
    </lineage>
</organism>
<evidence type="ECO:0000313" key="2">
    <source>
        <dbReference type="Proteomes" id="UP001139031"/>
    </source>
</evidence>